<organism evidence="5 7">
    <name type="scientific">Adineta steineri</name>
    <dbReference type="NCBI Taxonomy" id="433720"/>
    <lineage>
        <taxon>Eukaryota</taxon>
        <taxon>Metazoa</taxon>
        <taxon>Spiralia</taxon>
        <taxon>Gnathifera</taxon>
        <taxon>Rotifera</taxon>
        <taxon>Eurotatoria</taxon>
        <taxon>Bdelloidea</taxon>
        <taxon>Adinetida</taxon>
        <taxon>Adinetidae</taxon>
        <taxon>Adineta</taxon>
    </lineage>
</organism>
<evidence type="ECO:0000256" key="1">
    <source>
        <dbReference type="PROSITE-ProRule" id="PRU00290"/>
    </source>
</evidence>
<dbReference type="SUPFAM" id="SSF58038">
    <property type="entry name" value="SNARE fusion complex"/>
    <property type="match status" value="1"/>
</dbReference>
<dbReference type="InterPro" id="IPR042855">
    <property type="entry name" value="V_SNARE_CC"/>
</dbReference>
<dbReference type="Pfam" id="PF08487">
    <property type="entry name" value="VIT"/>
    <property type="match status" value="1"/>
</dbReference>
<dbReference type="EMBL" id="CAJOAZ010000035">
    <property type="protein sequence ID" value="CAF3500137.1"/>
    <property type="molecule type" value="Genomic_DNA"/>
</dbReference>
<evidence type="ECO:0000313" key="7">
    <source>
        <dbReference type="Proteomes" id="UP000663845"/>
    </source>
</evidence>
<dbReference type="SMART" id="SM00609">
    <property type="entry name" value="VIT"/>
    <property type="match status" value="1"/>
</dbReference>
<dbReference type="PANTHER" id="PTHR45737">
    <property type="entry name" value="VON WILLEBRAND FACTOR A DOMAIN-CONTAINING PROTEIN 5A"/>
    <property type="match status" value="1"/>
</dbReference>
<evidence type="ECO:0000259" key="3">
    <source>
        <dbReference type="PROSITE" id="PS50892"/>
    </source>
</evidence>
<protein>
    <submittedName>
        <fullName evidence="5">Uncharacterized protein</fullName>
    </submittedName>
</protein>
<evidence type="ECO:0000313" key="5">
    <source>
        <dbReference type="EMBL" id="CAF0881487.1"/>
    </source>
</evidence>
<evidence type="ECO:0000313" key="6">
    <source>
        <dbReference type="EMBL" id="CAF3500137.1"/>
    </source>
</evidence>
<keyword evidence="1" id="KW-0175">Coiled coil</keyword>
<feature type="domain" description="VWFA" evidence="2">
    <location>
        <begin position="277"/>
        <end position="452"/>
    </location>
</feature>
<comment type="caution">
    <text evidence="5">The sequence shown here is derived from an EMBL/GenBank/DDBJ whole genome shotgun (WGS) entry which is preliminary data.</text>
</comment>
<dbReference type="PROSITE" id="PS50892">
    <property type="entry name" value="V_SNARE"/>
    <property type="match status" value="1"/>
</dbReference>
<reference evidence="5" key="1">
    <citation type="submission" date="2021-02" db="EMBL/GenBank/DDBJ databases">
        <authorList>
            <person name="Nowell W R."/>
        </authorList>
    </citation>
    <scope>NUCLEOTIDE SEQUENCE</scope>
</reference>
<feature type="domain" description="V-SNARE coiled-coil homology" evidence="3">
    <location>
        <begin position="621"/>
        <end position="681"/>
    </location>
</feature>
<dbReference type="Pfam" id="PF13768">
    <property type="entry name" value="VWA_3"/>
    <property type="match status" value="1"/>
</dbReference>
<dbReference type="PROSITE" id="PS50234">
    <property type="entry name" value="VWFA"/>
    <property type="match status" value="1"/>
</dbReference>
<accession>A0A813YAK3</accession>
<dbReference type="InterPro" id="IPR002035">
    <property type="entry name" value="VWF_A"/>
</dbReference>
<dbReference type="Proteomes" id="UP000663845">
    <property type="component" value="Unassembled WGS sequence"/>
</dbReference>
<dbReference type="Gene3D" id="1.20.5.110">
    <property type="match status" value="1"/>
</dbReference>
<dbReference type="EMBL" id="CAJNOG010000067">
    <property type="protein sequence ID" value="CAF0881487.1"/>
    <property type="molecule type" value="Genomic_DNA"/>
</dbReference>
<dbReference type="AlphaFoldDB" id="A0A813YAK3"/>
<dbReference type="Pfam" id="PF00957">
    <property type="entry name" value="Synaptobrevin"/>
    <property type="match status" value="1"/>
</dbReference>
<dbReference type="PANTHER" id="PTHR45737:SF6">
    <property type="entry name" value="VON WILLEBRAND FACTOR A DOMAIN-CONTAINING PROTEIN 5A"/>
    <property type="match status" value="1"/>
</dbReference>
<feature type="domain" description="VIT" evidence="4">
    <location>
        <begin position="5"/>
        <end position="136"/>
    </location>
</feature>
<evidence type="ECO:0000259" key="4">
    <source>
        <dbReference type="PROSITE" id="PS51468"/>
    </source>
</evidence>
<dbReference type="SUPFAM" id="SSF53300">
    <property type="entry name" value="vWA-like"/>
    <property type="match status" value="1"/>
</dbReference>
<dbReference type="InterPro" id="IPR013694">
    <property type="entry name" value="VIT"/>
</dbReference>
<dbReference type="PROSITE" id="PS51468">
    <property type="entry name" value="VIT"/>
    <property type="match status" value="1"/>
</dbReference>
<evidence type="ECO:0000259" key="2">
    <source>
        <dbReference type="PROSITE" id="PS50234"/>
    </source>
</evidence>
<dbReference type="Gene3D" id="3.40.50.410">
    <property type="entry name" value="von Willebrand factor, type A domain"/>
    <property type="match status" value="1"/>
</dbReference>
<sequence length="834" mass="93449">MLYIKKQQTSSLAASKELVPLKEVRVDARIHSFAADVTLTQVFQNDESIPVEAVYCFPVEENAAIYAFVAHIDDEREIVAELKEKKIAQQEYSQALAHGHGAYLLEQDEASNDVFIVSVGALKPNSKCRITISYVSELDLLHGDNKPTIRFVIPTTIAPRYSPVQKGIASPGGTQVQYAESVPYTIEFQCHVDKLGQNIAGVSSPSHPIKVDISNPELFLIRFSQEGVELDRDIIVDIELSEMKTNTIAASEKGALMISFMPNEQDCQQSMDKIINEFLFVIDCSGSMEGDNKIGLARKAMILFLKSLPVNCHFNIIRFGSTFSSLFDKQVSVQYNEKTMHQAESLIKNMSADLGGTELLQPFEWLKKSKPQNGCTRQIFLLTDGEVSNVDEITKLCSEMAAYTRIFSFGLGHSPSRALVKGLARATNGHFTFIPPNTSVNIHVAEQLARALRPNLTNISAKWKTNQKVLYSVSEHLSSVFVGDRLLFYALLDESIPFDDKTTVELISKQYQEPLSVVSIEHAMSNCSPQTITRLAAKAILSQFQHVSKNTPKELLVDLSIKYGILCPYTAFIGVERRVDANNESNIDMELREIAIMPGPTYQRLLSSSQSYRSSSMSSARFNSLQSQVDDVTNVMRANINLALTRGDMLDTLEYQADLLSCNSLKFHHNVSQLKRKYSMGLGSLFQPVVNFASSFFAQKDVGPQMDTTSITDNQSQQDRAIDWPTDEQQLVERFIDRQQYDGLWMLTENDVKQLTSKSLVDFSSSVLDTVEKKNQQLIITTILAIVILEMRCVSSKTLWQTLSNKAQKRLLELLSGDQTKLEQLIKCIRDQLI</sequence>
<name>A0A813YAK3_9BILA</name>
<gene>
    <name evidence="5" type="ORF">JYZ213_LOCUS9515</name>
    <name evidence="6" type="ORF">OXD698_LOCUS1267</name>
</gene>
<dbReference type="SMART" id="SM00327">
    <property type="entry name" value="VWA"/>
    <property type="match status" value="1"/>
</dbReference>
<dbReference type="InterPro" id="IPR036465">
    <property type="entry name" value="vWFA_dom_sf"/>
</dbReference>
<proteinExistence type="predicted"/>
<dbReference type="Proteomes" id="UP000663844">
    <property type="component" value="Unassembled WGS sequence"/>
</dbReference>